<dbReference type="PANTHER" id="PTHR40038:SF1">
    <property type="entry name" value="MEMBRANE-ASSOCIATED PROTEIN TCAA"/>
    <property type="match status" value="1"/>
</dbReference>
<dbReference type="PANTHER" id="PTHR40038">
    <property type="entry name" value="MEMBRANE-ASSOCIATED PROTEIN TCAA"/>
    <property type="match status" value="1"/>
</dbReference>
<dbReference type="InterPro" id="IPR025582">
    <property type="entry name" value="YARHG_dom"/>
</dbReference>
<evidence type="ECO:0000256" key="1">
    <source>
        <dbReference type="SAM" id="Phobius"/>
    </source>
</evidence>
<accession>A0A426DJ13</accession>
<keyword evidence="4" id="KW-1185">Reference proteome</keyword>
<comment type="caution">
    <text evidence="3">The sequence shown here is derived from an EMBL/GenBank/DDBJ whole genome shotgun (WGS) entry which is preliminary data.</text>
</comment>
<dbReference type="EMBL" id="RHJS01000002">
    <property type="protein sequence ID" value="RRK32684.1"/>
    <property type="molecule type" value="Genomic_DNA"/>
</dbReference>
<dbReference type="AlphaFoldDB" id="A0A426DJ13"/>
<sequence length="447" mass="49912">MGLFIKYRIKENRRMKCKKCGALLESSWKICPNCGTPTGAQKSAQHKKKAVYKNWWFWVMILLLILVLGLAAYIGILSQKGTKDENRTEPKKEEKEADFSGIDMETLLGQPEDYAVELGLKNSEGNPAYTGLDGSVQAVYQEGNLVNIVIQSSGEEGPSFHGIRIGMPKEEAAGKMSDAYPEIVDSGESIQFMNLDTKRNVVCGLNGNNVANINVSFLSDEEIGNYRQAREEQMRAQYIFPDSNSRYLSEEEVRGVETGRLFIGRNEIFARHGYIFQDEGLQQHFNSMPWYSGTVTAEQFNADAVFNDFEKKNAELIKRIEDEINGVSAPSETFIGMPGVYVSANSLSGTTMGNTGKIEILDIGENTIRFSLGILDWSNTILTEDAAIINSNTAQINLYGFVITFTWTDGENLYVTNQGEITGMDSGSIFDATNNQGYVRPYEFNKW</sequence>
<feature type="transmembrane region" description="Helical" evidence="1">
    <location>
        <begin position="55"/>
        <end position="76"/>
    </location>
</feature>
<dbReference type="SMART" id="SM01324">
    <property type="entry name" value="YARHG"/>
    <property type="match status" value="1"/>
</dbReference>
<keyword evidence="1" id="KW-0472">Membrane</keyword>
<dbReference type="InterPro" id="IPR038434">
    <property type="entry name" value="YARHG_sf"/>
</dbReference>
<dbReference type="Pfam" id="PF13308">
    <property type="entry name" value="YARHG"/>
    <property type="match status" value="1"/>
</dbReference>
<evidence type="ECO:0000313" key="3">
    <source>
        <dbReference type="EMBL" id="RRK32684.1"/>
    </source>
</evidence>
<gene>
    <name evidence="3" type="ORF">EBB54_15950</name>
</gene>
<evidence type="ECO:0000259" key="2">
    <source>
        <dbReference type="SMART" id="SM01324"/>
    </source>
</evidence>
<dbReference type="Proteomes" id="UP000274920">
    <property type="component" value="Unassembled WGS sequence"/>
</dbReference>
<proteinExistence type="predicted"/>
<evidence type="ECO:0000313" key="4">
    <source>
        <dbReference type="Proteomes" id="UP000274920"/>
    </source>
</evidence>
<organism evidence="3 4">
    <name type="scientific">Schaedlerella arabinosiphila</name>
    <dbReference type="NCBI Taxonomy" id="2044587"/>
    <lineage>
        <taxon>Bacteria</taxon>
        <taxon>Bacillati</taxon>
        <taxon>Bacillota</taxon>
        <taxon>Clostridia</taxon>
        <taxon>Lachnospirales</taxon>
        <taxon>Lachnospiraceae</taxon>
        <taxon>Schaedlerella</taxon>
    </lineage>
</organism>
<dbReference type="Gene3D" id="1.20.58.1690">
    <property type="match status" value="1"/>
</dbReference>
<feature type="domain" description="YARHG" evidence="2">
    <location>
        <begin position="236"/>
        <end position="322"/>
    </location>
</feature>
<keyword evidence="1" id="KW-1133">Transmembrane helix</keyword>
<reference evidence="3" key="1">
    <citation type="submission" date="2018-10" db="EMBL/GenBank/DDBJ databases">
        <title>Schaedlerella arabinophila gen. nov. sp. nov., isolated from the mouse intestinal tract and comparative analysis with the genome of the closely related altered Schaedler flora strain ASF502.</title>
        <authorList>
            <person name="Miyake S."/>
            <person name="Soh M."/>
            <person name="Seedorf H."/>
        </authorList>
    </citation>
    <scope>NUCLEOTIDE SEQUENCE [LARGE SCALE GENOMIC DNA]</scope>
    <source>
        <strain evidence="3">DSM 106076</strain>
    </source>
</reference>
<keyword evidence="1" id="KW-0812">Transmembrane</keyword>
<protein>
    <submittedName>
        <fullName evidence="3">YARHG domain-containing protein</fullName>
    </submittedName>
</protein>
<name>A0A426DJ13_9FIRM</name>